<dbReference type="AlphaFoldDB" id="A0A934SY54"/>
<name>A0A934SY54_9BURK</name>
<sequence>MNSKLILSDRFKDLCDIAVRKAVAQADAKSLPRAYAPLSDGATARGQSGTPCRAQVAATERQPSGNTDTAQ</sequence>
<evidence type="ECO:0000313" key="3">
    <source>
        <dbReference type="Proteomes" id="UP000622890"/>
    </source>
</evidence>
<protein>
    <submittedName>
        <fullName evidence="2">Uncharacterized protein</fullName>
    </submittedName>
</protein>
<organism evidence="2 3">
    <name type="scientific">Noviherbaspirillum pedocola</name>
    <dbReference type="NCBI Taxonomy" id="2801341"/>
    <lineage>
        <taxon>Bacteria</taxon>
        <taxon>Pseudomonadati</taxon>
        <taxon>Pseudomonadota</taxon>
        <taxon>Betaproteobacteria</taxon>
        <taxon>Burkholderiales</taxon>
        <taxon>Oxalobacteraceae</taxon>
        <taxon>Noviherbaspirillum</taxon>
    </lineage>
</organism>
<feature type="region of interest" description="Disordered" evidence="1">
    <location>
        <begin position="38"/>
        <end position="71"/>
    </location>
</feature>
<dbReference type="Proteomes" id="UP000622890">
    <property type="component" value="Unassembled WGS sequence"/>
</dbReference>
<proteinExistence type="predicted"/>
<reference evidence="2" key="1">
    <citation type="submission" date="2021-01" db="EMBL/GenBank/DDBJ databases">
        <title>Genome sequence of strain Noviherbaspirillum sp. DKR-6.</title>
        <authorList>
            <person name="Chaudhary D.K."/>
        </authorList>
    </citation>
    <scope>NUCLEOTIDE SEQUENCE</scope>
    <source>
        <strain evidence="2">DKR-6</strain>
    </source>
</reference>
<dbReference type="RefSeq" id="WP_200596428.1">
    <property type="nucleotide sequence ID" value="NZ_JAEPBG010000015.1"/>
</dbReference>
<dbReference type="EMBL" id="JAEPBG010000015">
    <property type="protein sequence ID" value="MBK4737824.1"/>
    <property type="molecule type" value="Genomic_DNA"/>
</dbReference>
<accession>A0A934SY54</accession>
<keyword evidence="3" id="KW-1185">Reference proteome</keyword>
<gene>
    <name evidence="2" type="ORF">JJB74_24655</name>
</gene>
<feature type="compositionally biased region" description="Polar residues" evidence="1">
    <location>
        <begin position="61"/>
        <end position="71"/>
    </location>
</feature>
<comment type="caution">
    <text evidence="2">The sequence shown here is derived from an EMBL/GenBank/DDBJ whole genome shotgun (WGS) entry which is preliminary data.</text>
</comment>
<evidence type="ECO:0000313" key="2">
    <source>
        <dbReference type="EMBL" id="MBK4737824.1"/>
    </source>
</evidence>
<evidence type="ECO:0000256" key="1">
    <source>
        <dbReference type="SAM" id="MobiDB-lite"/>
    </source>
</evidence>